<dbReference type="InterPro" id="IPR044855">
    <property type="entry name" value="CoA-Trfase_III_dom3_sf"/>
</dbReference>
<dbReference type="InterPro" id="IPR050483">
    <property type="entry name" value="CoA-transferase_III_domain"/>
</dbReference>
<dbReference type="Gene3D" id="3.30.1540.10">
    <property type="entry name" value="formyl-coa transferase, domain 3"/>
    <property type="match status" value="1"/>
</dbReference>
<proteinExistence type="predicted"/>
<keyword evidence="1" id="KW-0808">Transferase</keyword>
<sequence>MAALDGLRILDMTQYEAGTSCTQALAWLGADVVKVERPDGGDPGRGANGDAEYFVVWNSNKRSIAIDLRSPEGRALFMRMVPKYDVFVENYGPGVIERLDIGYEAMRAVKSDIIYARIKGFGVDGPWSDYKCYDMVAQAAAGAFSITGEIDGPPMRPGPTTGDAGTGIQMALAIAAAYAQKLRTSKGQLIELSMQEAMTYYLRTATSSGNYGERAANRSGNGQLPTMSLYPCAGGGSNDYVYVMAVTPTMWEALCRVIDREDLIQNPQFSRQADRYENRDELRGIIGAWALMRDKYQAMRELAEGGVPASAVLDTSDLYNNPHLVERGFVHEVEHPSQGAVKLLGWPARMSESSVEIEAAPLLGEHSNEVLNDDLGLTQTELDDLTKQGVIQQMASNSTDR</sequence>
<organism evidence="2">
    <name type="scientific">marine metagenome</name>
    <dbReference type="NCBI Taxonomy" id="408172"/>
    <lineage>
        <taxon>unclassified sequences</taxon>
        <taxon>metagenomes</taxon>
        <taxon>ecological metagenomes</taxon>
    </lineage>
</organism>
<dbReference type="InterPro" id="IPR003673">
    <property type="entry name" value="CoA-Trfase_fam_III"/>
</dbReference>
<reference evidence="2" key="1">
    <citation type="submission" date="2018-05" db="EMBL/GenBank/DDBJ databases">
        <authorList>
            <person name="Lanie J.A."/>
            <person name="Ng W.-L."/>
            <person name="Kazmierczak K.M."/>
            <person name="Andrzejewski T.M."/>
            <person name="Davidsen T.M."/>
            <person name="Wayne K.J."/>
            <person name="Tettelin H."/>
            <person name="Glass J.I."/>
            <person name="Rusch D."/>
            <person name="Podicherti R."/>
            <person name="Tsui H.-C.T."/>
            <person name="Winkler M.E."/>
        </authorList>
    </citation>
    <scope>NUCLEOTIDE SEQUENCE</scope>
</reference>
<gene>
    <name evidence="2" type="ORF">METZ01_LOCUS37301</name>
</gene>
<evidence type="ECO:0008006" key="3">
    <source>
        <dbReference type="Google" id="ProtNLM"/>
    </source>
</evidence>
<dbReference type="PANTHER" id="PTHR48207:SF3">
    <property type="entry name" value="SUCCINATE--HYDROXYMETHYLGLUTARATE COA-TRANSFERASE"/>
    <property type="match status" value="1"/>
</dbReference>
<evidence type="ECO:0000256" key="1">
    <source>
        <dbReference type="ARBA" id="ARBA00022679"/>
    </source>
</evidence>
<protein>
    <recommendedName>
        <fullName evidence="3">Formyl-CoA transferase</fullName>
    </recommendedName>
</protein>
<dbReference type="InterPro" id="IPR023606">
    <property type="entry name" value="CoA-Trfase_III_dom_1_sf"/>
</dbReference>
<dbReference type="PANTHER" id="PTHR48207">
    <property type="entry name" value="SUCCINATE--HYDROXYMETHYLGLUTARATE COA-TRANSFERASE"/>
    <property type="match status" value="1"/>
</dbReference>
<dbReference type="SUPFAM" id="SSF89796">
    <property type="entry name" value="CoA-transferase family III (CaiB/BaiF)"/>
    <property type="match status" value="1"/>
</dbReference>
<dbReference type="AlphaFoldDB" id="A0A381R3P4"/>
<dbReference type="EMBL" id="UINC01001594">
    <property type="protein sequence ID" value="SUZ84447.1"/>
    <property type="molecule type" value="Genomic_DNA"/>
</dbReference>
<dbReference type="Gene3D" id="3.40.50.10540">
    <property type="entry name" value="Crotonobetainyl-coa:carnitine coa-transferase, domain 1"/>
    <property type="match status" value="1"/>
</dbReference>
<accession>A0A381R3P4</accession>
<evidence type="ECO:0000313" key="2">
    <source>
        <dbReference type="EMBL" id="SUZ84447.1"/>
    </source>
</evidence>
<dbReference type="GO" id="GO:0008410">
    <property type="term" value="F:CoA-transferase activity"/>
    <property type="evidence" value="ECO:0007669"/>
    <property type="project" value="TreeGrafter"/>
</dbReference>
<dbReference type="Pfam" id="PF02515">
    <property type="entry name" value="CoA_transf_3"/>
    <property type="match status" value="1"/>
</dbReference>
<name>A0A381R3P4_9ZZZZ</name>